<evidence type="ECO:0000313" key="2">
    <source>
        <dbReference type="EMBL" id="KRL06577.1"/>
    </source>
</evidence>
<dbReference type="STRING" id="1423777.FD46_GL000981"/>
<dbReference type="InterPro" id="IPR047124">
    <property type="entry name" value="HI_0220.2"/>
</dbReference>
<dbReference type="Proteomes" id="UP000051686">
    <property type="component" value="Unassembled WGS sequence"/>
</dbReference>
<dbReference type="Gene3D" id="3.40.470.10">
    <property type="entry name" value="Uracil-DNA glycosylase-like domain"/>
    <property type="match status" value="1"/>
</dbReference>
<dbReference type="PATRIC" id="fig|1423777.3.peg.1014"/>
<dbReference type="SMART" id="SM00986">
    <property type="entry name" value="UDG"/>
    <property type="match status" value="1"/>
</dbReference>
<feature type="domain" description="Uracil-DNA glycosylase-like" evidence="1">
    <location>
        <begin position="24"/>
        <end position="181"/>
    </location>
</feature>
<accession>A0A0R1MFE2</accession>
<dbReference type="PANTHER" id="PTHR42160:SF1">
    <property type="entry name" value="URACIL-DNA GLYCOSYLASE SUPERFAMILY PROTEIN"/>
    <property type="match status" value="1"/>
</dbReference>
<organism evidence="2 3">
    <name type="scientific">Liquorilactobacillus oeni DSM 19972</name>
    <dbReference type="NCBI Taxonomy" id="1423777"/>
    <lineage>
        <taxon>Bacteria</taxon>
        <taxon>Bacillati</taxon>
        <taxon>Bacillota</taxon>
        <taxon>Bacilli</taxon>
        <taxon>Lactobacillales</taxon>
        <taxon>Lactobacillaceae</taxon>
        <taxon>Liquorilactobacillus</taxon>
    </lineage>
</organism>
<name>A0A0R1MFE2_9LACO</name>
<dbReference type="CDD" id="cd10033">
    <property type="entry name" value="UDG_like"/>
    <property type="match status" value="1"/>
</dbReference>
<evidence type="ECO:0000313" key="3">
    <source>
        <dbReference type="Proteomes" id="UP000051686"/>
    </source>
</evidence>
<comment type="caution">
    <text evidence="2">The sequence shown here is derived from an EMBL/GenBank/DDBJ whole genome shotgun (WGS) entry which is preliminary data.</text>
</comment>
<keyword evidence="3" id="KW-1185">Reference proteome</keyword>
<protein>
    <recommendedName>
        <fullName evidence="1">Uracil-DNA glycosylase-like domain-containing protein</fullName>
    </recommendedName>
</protein>
<dbReference type="EMBL" id="AZEH01000003">
    <property type="protein sequence ID" value="KRL06577.1"/>
    <property type="molecule type" value="Genomic_DNA"/>
</dbReference>
<dbReference type="GeneID" id="24960290"/>
<sequence length="190" mass="21851">MSIIDDIAADQMNMEFTKKGLRPIFHVSKKAKLVIIGQAPGLRVQNSGIMWDDASGDRLREWIGVGKDTFYNSGKIGVIPMDFYYPGKGKWGDLPPRRGVANKWHPKLLELMPDVQLIILVGSYAQKYYLNLGYQSKITDVIKNYKNYLPLYFPIVHPSPRNNIWIKKNPWFEQEVVPELKEIISKILSD</sequence>
<dbReference type="OrthoDB" id="9789139at2"/>
<dbReference type="Pfam" id="PF03167">
    <property type="entry name" value="UDG"/>
    <property type="match status" value="1"/>
</dbReference>
<dbReference type="SUPFAM" id="SSF52141">
    <property type="entry name" value="Uracil-DNA glycosylase-like"/>
    <property type="match status" value="1"/>
</dbReference>
<dbReference type="InterPro" id="IPR005122">
    <property type="entry name" value="Uracil-DNA_glycosylase-like"/>
</dbReference>
<reference evidence="2 3" key="1">
    <citation type="journal article" date="2015" name="Genome Announc.">
        <title>Expanding the biotechnology potential of lactobacilli through comparative genomics of 213 strains and associated genera.</title>
        <authorList>
            <person name="Sun Z."/>
            <person name="Harris H.M."/>
            <person name="McCann A."/>
            <person name="Guo C."/>
            <person name="Argimon S."/>
            <person name="Zhang W."/>
            <person name="Yang X."/>
            <person name="Jeffery I.B."/>
            <person name="Cooney J.C."/>
            <person name="Kagawa T.F."/>
            <person name="Liu W."/>
            <person name="Song Y."/>
            <person name="Salvetti E."/>
            <person name="Wrobel A."/>
            <person name="Rasinkangas P."/>
            <person name="Parkhill J."/>
            <person name="Rea M.C."/>
            <person name="O'Sullivan O."/>
            <person name="Ritari J."/>
            <person name="Douillard F.P."/>
            <person name="Paul Ross R."/>
            <person name="Yang R."/>
            <person name="Briner A.E."/>
            <person name="Felis G.E."/>
            <person name="de Vos W.M."/>
            <person name="Barrangou R."/>
            <person name="Klaenhammer T.R."/>
            <person name="Caufield P.W."/>
            <person name="Cui Y."/>
            <person name="Zhang H."/>
            <person name="O'Toole P.W."/>
        </authorList>
    </citation>
    <scope>NUCLEOTIDE SEQUENCE [LARGE SCALE GENOMIC DNA]</scope>
    <source>
        <strain evidence="2 3">DSM 19972</strain>
    </source>
</reference>
<dbReference type="InterPro" id="IPR036895">
    <property type="entry name" value="Uracil-DNA_glycosylase-like_sf"/>
</dbReference>
<proteinExistence type="predicted"/>
<evidence type="ECO:0000259" key="1">
    <source>
        <dbReference type="SMART" id="SM00986"/>
    </source>
</evidence>
<dbReference type="RefSeq" id="WP_010386640.1">
    <property type="nucleotide sequence ID" value="NZ_AZEH01000003.1"/>
</dbReference>
<dbReference type="PANTHER" id="PTHR42160">
    <property type="entry name" value="URACIL-DNA GLYCOSYLASE SUPERFAMILY PROTEIN"/>
    <property type="match status" value="1"/>
</dbReference>
<dbReference type="SMART" id="SM00987">
    <property type="entry name" value="UreE_C"/>
    <property type="match status" value="1"/>
</dbReference>
<gene>
    <name evidence="2" type="ORF">FD46_GL000981</name>
</gene>
<dbReference type="AlphaFoldDB" id="A0A0R1MFE2"/>